<name>A0A0B0Q2B9_GOSAR</name>
<dbReference type="EMBL" id="KN453983">
    <property type="protein sequence ID" value="KHG30051.1"/>
    <property type="molecule type" value="Genomic_DNA"/>
</dbReference>
<keyword evidence="1" id="KW-0812">Transmembrane</keyword>
<organism evidence="2 3">
    <name type="scientific">Gossypium arboreum</name>
    <name type="common">Tree cotton</name>
    <name type="synonym">Gossypium nanking</name>
    <dbReference type="NCBI Taxonomy" id="29729"/>
    <lineage>
        <taxon>Eukaryota</taxon>
        <taxon>Viridiplantae</taxon>
        <taxon>Streptophyta</taxon>
        <taxon>Embryophyta</taxon>
        <taxon>Tracheophyta</taxon>
        <taxon>Spermatophyta</taxon>
        <taxon>Magnoliopsida</taxon>
        <taxon>eudicotyledons</taxon>
        <taxon>Gunneridae</taxon>
        <taxon>Pentapetalae</taxon>
        <taxon>rosids</taxon>
        <taxon>malvids</taxon>
        <taxon>Malvales</taxon>
        <taxon>Malvaceae</taxon>
        <taxon>Malvoideae</taxon>
        <taxon>Gossypium</taxon>
    </lineage>
</organism>
<sequence length="100" mass="11948">MPQTWSYTDNSIRADAMSWTWSYTNTSCSRWMSQTCLRLALIMCSMHVLDMSYTSTQITRMSRREYLIYFLRFKWSSTISIIIIHHHFPNQETHLCLSPV</sequence>
<proteinExistence type="predicted"/>
<evidence type="ECO:0000313" key="2">
    <source>
        <dbReference type="EMBL" id="KHG30051.1"/>
    </source>
</evidence>
<protein>
    <submittedName>
        <fullName evidence="2">Uncharacterized protein</fullName>
    </submittedName>
</protein>
<keyword evidence="1" id="KW-1133">Transmembrane helix</keyword>
<evidence type="ECO:0000313" key="3">
    <source>
        <dbReference type="Proteomes" id="UP000032142"/>
    </source>
</evidence>
<gene>
    <name evidence="2" type="ORF">F383_16159</name>
</gene>
<dbReference type="AlphaFoldDB" id="A0A0B0Q2B9"/>
<reference evidence="3" key="1">
    <citation type="submission" date="2014-09" db="EMBL/GenBank/DDBJ databases">
        <authorList>
            <person name="Mudge J."/>
            <person name="Ramaraj T."/>
            <person name="Lindquist I.E."/>
            <person name="Bharti A.K."/>
            <person name="Sundararajan A."/>
            <person name="Cameron C.T."/>
            <person name="Woodward J.E."/>
            <person name="May G.D."/>
            <person name="Brubaker C."/>
            <person name="Broadhvest J."/>
            <person name="Wilkins T.A."/>
        </authorList>
    </citation>
    <scope>NUCLEOTIDE SEQUENCE</scope>
    <source>
        <strain evidence="3">cv. AKA8401</strain>
    </source>
</reference>
<feature type="transmembrane region" description="Helical" evidence="1">
    <location>
        <begin position="69"/>
        <end position="88"/>
    </location>
</feature>
<evidence type="ECO:0000256" key="1">
    <source>
        <dbReference type="SAM" id="Phobius"/>
    </source>
</evidence>
<dbReference type="Proteomes" id="UP000032142">
    <property type="component" value="Unassembled WGS sequence"/>
</dbReference>
<keyword evidence="1" id="KW-0472">Membrane</keyword>
<keyword evidence="3" id="KW-1185">Reference proteome</keyword>
<accession>A0A0B0Q2B9</accession>